<gene>
    <name evidence="1" type="ORF">CSUI_009024</name>
</gene>
<evidence type="ECO:0000313" key="1">
    <source>
        <dbReference type="EMBL" id="PHJ17155.1"/>
    </source>
</evidence>
<dbReference type="VEuPathDB" id="ToxoDB:CSUI_009024"/>
<dbReference type="GeneID" id="94432354"/>
<name>A0A2C6KKZ2_9APIC</name>
<dbReference type="AlphaFoldDB" id="A0A2C6KKZ2"/>
<comment type="caution">
    <text evidence="1">The sequence shown here is derived from an EMBL/GenBank/DDBJ whole genome shotgun (WGS) entry which is preliminary data.</text>
</comment>
<reference evidence="1 2" key="1">
    <citation type="journal article" date="2017" name="Int. J. Parasitol.">
        <title>The genome of the protozoan parasite Cystoisospora suis and a reverse vaccinology approach to identify vaccine candidates.</title>
        <authorList>
            <person name="Palmieri N."/>
            <person name="Shrestha A."/>
            <person name="Ruttkowski B."/>
            <person name="Beck T."/>
            <person name="Vogl C."/>
            <person name="Tomley F."/>
            <person name="Blake D.P."/>
            <person name="Joachim A."/>
        </authorList>
    </citation>
    <scope>NUCLEOTIDE SEQUENCE [LARGE SCALE GENOMIC DNA]</scope>
    <source>
        <strain evidence="1 2">Wien I</strain>
    </source>
</reference>
<proteinExistence type="predicted"/>
<accession>A0A2C6KKZ2</accession>
<dbReference type="Proteomes" id="UP000221165">
    <property type="component" value="Unassembled WGS sequence"/>
</dbReference>
<keyword evidence="2" id="KW-1185">Reference proteome</keyword>
<evidence type="ECO:0000313" key="2">
    <source>
        <dbReference type="Proteomes" id="UP000221165"/>
    </source>
</evidence>
<dbReference type="RefSeq" id="XP_067918880.1">
    <property type="nucleotide sequence ID" value="XM_068069143.1"/>
</dbReference>
<sequence>MSRWNAPLCCSGLGVSLQSHSRNVHVPAAASPKLQVGPVKIHQMAAEWVSGTLEGKGDVSCALVRVKDLREELDCCGYVCVAGVTEAGER</sequence>
<protein>
    <submittedName>
        <fullName evidence="1">Uncharacterized protein</fullName>
    </submittedName>
</protein>
<dbReference type="EMBL" id="MIGC01005234">
    <property type="protein sequence ID" value="PHJ17155.1"/>
    <property type="molecule type" value="Genomic_DNA"/>
</dbReference>
<organism evidence="1 2">
    <name type="scientific">Cystoisospora suis</name>
    <dbReference type="NCBI Taxonomy" id="483139"/>
    <lineage>
        <taxon>Eukaryota</taxon>
        <taxon>Sar</taxon>
        <taxon>Alveolata</taxon>
        <taxon>Apicomplexa</taxon>
        <taxon>Conoidasida</taxon>
        <taxon>Coccidia</taxon>
        <taxon>Eucoccidiorida</taxon>
        <taxon>Eimeriorina</taxon>
        <taxon>Sarcocystidae</taxon>
        <taxon>Cystoisospora</taxon>
    </lineage>
</organism>